<protein>
    <recommendedName>
        <fullName evidence="2">CBM-cenC domain-containing protein</fullName>
    </recommendedName>
</protein>
<reference evidence="3" key="1">
    <citation type="journal article" date="2014" name="Int. J. Syst. Evol. Microbiol.">
        <title>Complete genome sequence of Corynebacterium casei LMG S-19264T (=DSM 44701T), isolated from a smear-ripened cheese.</title>
        <authorList>
            <consortium name="US DOE Joint Genome Institute (JGI-PGF)"/>
            <person name="Walter F."/>
            <person name="Albersmeier A."/>
            <person name="Kalinowski J."/>
            <person name="Ruckert C."/>
        </authorList>
    </citation>
    <scope>NUCLEOTIDE SEQUENCE</scope>
    <source>
        <strain evidence="3">CGMCC 4.5737</strain>
    </source>
</reference>
<name>A0A8J3CCW2_9PSEU</name>
<evidence type="ECO:0000259" key="2">
    <source>
        <dbReference type="Pfam" id="PF02018"/>
    </source>
</evidence>
<dbReference type="Proteomes" id="UP000637578">
    <property type="component" value="Unassembled WGS sequence"/>
</dbReference>
<keyword evidence="4" id="KW-1185">Reference proteome</keyword>
<proteinExistence type="predicted"/>
<dbReference type="EMBL" id="BMMK01000035">
    <property type="protein sequence ID" value="GGM75475.1"/>
    <property type="molecule type" value="Genomic_DNA"/>
</dbReference>
<dbReference type="InterPro" id="IPR003305">
    <property type="entry name" value="CenC_carb-bd"/>
</dbReference>
<keyword evidence="1" id="KW-0378">Hydrolase</keyword>
<dbReference type="AlphaFoldDB" id="A0A8J3CCW2"/>
<sequence>MGYTRDAWARGVYAATSDPTSTTPGQLPPPIPGSTGFSFSVQSGTGPWAYRGWTAGGVPLAYLGGGVLLTPLAGAGVMRVAAWWPDAQAVQVVRLTPDGSRRGVRGAYPLAVTEPTRRNAVTNPGVEAGLNGYVPGTGNPTLTRPTTITTLAPAGTDRRNLATNPSLEVSASGWSEYNTNGTVARAAMTTPSVGVASAGSYGLRVTCTTTGDAGASHTVTSGIVPGESYTASAYVQPSTTRDVRLELQWRQGGPTGTVLATDTDTTPAVPAGEWTRVETTRIAPTGADTLIVSVVLLAAAVNDLLDVDAVLAEQAASGAAAEPYFDGDAPGGTWSGTVGESSSTLTVVASVPGGSYTLRATIAAAGTCELTIPTDAITGTEPVTVALDLQVPDLPTAVTVTLGWTDSAGAPLTSSTASLDADARAAVVDQYSRHAVVLTPPAGAASTGSLKLTVDGLPAGGTVELDQVTMESGVTDGSVIDGAMVGGTWTGTPHLSASLLAPVLQVDDGECPLDVPMRYEVYHPALTGGRVRSDPATLDSRGQTWLTHPATPDAPRACVPTTPPQLTRAVEQGVFRTLGRKAPVVISGTRSTPSGTLELGALSWAERDVLLAMLEDGSPLLMRAPAEYGYGPGWWIAVGDVGEDPQGRTVWQQTRILSVPFQVVDGPDPAVAA</sequence>
<evidence type="ECO:0000256" key="1">
    <source>
        <dbReference type="ARBA" id="ARBA00022801"/>
    </source>
</evidence>
<dbReference type="Pfam" id="PF02018">
    <property type="entry name" value="CBM_4_9"/>
    <property type="match status" value="1"/>
</dbReference>
<gene>
    <name evidence="3" type="ORF">GCM10012275_52690</name>
</gene>
<dbReference type="InterPro" id="IPR008979">
    <property type="entry name" value="Galactose-bd-like_sf"/>
</dbReference>
<comment type="caution">
    <text evidence="3">The sequence shown here is derived from an EMBL/GenBank/DDBJ whole genome shotgun (WGS) entry which is preliminary data.</text>
</comment>
<dbReference type="Gene3D" id="2.60.120.260">
    <property type="entry name" value="Galactose-binding domain-like"/>
    <property type="match status" value="1"/>
</dbReference>
<dbReference type="SUPFAM" id="SSF49785">
    <property type="entry name" value="Galactose-binding domain-like"/>
    <property type="match status" value="1"/>
</dbReference>
<dbReference type="RefSeq" id="WP_189061116.1">
    <property type="nucleotide sequence ID" value="NZ_BMMK01000035.1"/>
</dbReference>
<evidence type="ECO:0000313" key="3">
    <source>
        <dbReference type="EMBL" id="GGM75475.1"/>
    </source>
</evidence>
<dbReference type="GO" id="GO:0016798">
    <property type="term" value="F:hydrolase activity, acting on glycosyl bonds"/>
    <property type="evidence" value="ECO:0007669"/>
    <property type="project" value="InterPro"/>
</dbReference>
<reference evidence="3" key="2">
    <citation type="submission" date="2020-09" db="EMBL/GenBank/DDBJ databases">
        <authorList>
            <person name="Sun Q."/>
            <person name="Zhou Y."/>
        </authorList>
    </citation>
    <scope>NUCLEOTIDE SEQUENCE</scope>
    <source>
        <strain evidence="3">CGMCC 4.5737</strain>
    </source>
</reference>
<evidence type="ECO:0000313" key="4">
    <source>
        <dbReference type="Proteomes" id="UP000637578"/>
    </source>
</evidence>
<organism evidence="3 4">
    <name type="scientific">Longimycelium tulufanense</name>
    <dbReference type="NCBI Taxonomy" id="907463"/>
    <lineage>
        <taxon>Bacteria</taxon>
        <taxon>Bacillati</taxon>
        <taxon>Actinomycetota</taxon>
        <taxon>Actinomycetes</taxon>
        <taxon>Pseudonocardiales</taxon>
        <taxon>Pseudonocardiaceae</taxon>
        <taxon>Longimycelium</taxon>
    </lineage>
</organism>
<feature type="domain" description="CBM-cenC" evidence="2">
    <location>
        <begin position="160"/>
        <end position="295"/>
    </location>
</feature>
<accession>A0A8J3CCW2</accession>